<feature type="transmembrane region" description="Helical" evidence="7">
    <location>
        <begin position="624"/>
        <end position="643"/>
    </location>
</feature>
<dbReference type="Proteomes" id="UP000316598">
    <property type="component" value="Unassembled WGS sequence"/>
</dbReference>
<evidence type="ECO:0000256" key="6">
    <source>
        <dbReference type="SAM" id="MobiDB-lite"/>
    </source>
</evidence>
<evidence type="ECO:0000256" key="5">
    <source>
        <dbReference type="ARBA" id="ARBA00023136"/>
    </source>
</evidence>
<dbReference type="SUPFAM" id="SSF82866">
    <property type="entry name" value="Multidrug efflux transporter AcrB transmembrane domain"/>
    <property type="match status" value="2"/>
</dbReference>
<feature type="domain" description="Membrane transport protein MMPL" evidence="8">
    <location>
        <begin position="167"/>
        <end position="426"/>
    </location>
</feature>
<evidence type="ECO:0000256" key="4">
    <source>
        <dbReference type="ARBA" id="ARBA00022989"/>
    </source>
</evidence>
<keyword evidence="10" id="KW-1185">Reference proteome</keyword>
<evidence type="ECO:0000256" key="2">
    <source>
        <dbReference type="ARBA" id="ARBA00022475"/>
    </source>
</evidence>
<keyword evidence="4 7" id="KW-1133">Transmembrane helix</keyword>
<evidence type="ECO:0000313" key="9">
    <source>
        <dbReference type="EMBL" id="TWT51183.1"/>
    </source>
</evidence>
<feature type="transmembrane region" description="Helical" evidence="7">
    <location>
        <begin position="717"/>
        <end position="740"/>
    </location>
</feature>
<dbReference type="Gene3D" id="1.20.1640.10">
    <property type="entry name" value="Multidrug efflux transporter AcrB transmembrane domain"/>
    <property type="match status" value="2"/>
</dbReference>
<comment type="caution">
    <text evidence="9">The sequence shown here is derived from an EMBL/GenBank/DDBJ whole genome shotgun (WGS) entry which is preliminary data.</text>
</comment>
<keyword evidence="5 7" id="KW-0472">Membrane</keyword>
<name>A0A5C5WME6_9BACT</name>
<dbReference type="RefSeq" id="WP_146516277.1">
    <property type="nucleotide sequence ID" value="NZ_SJPI01000002.1"/>
</dbReference>
<evidence type="ECO:0000256" key="3">
    <source>
        <dbReference type="ARBA" id="ARBA00022692"/>
    </source>
</evidence>
<dbReference type="PANTHER" id="PTHR33406">
    <property type="entry name" value="MEMBRANE PROTEIN MJ1562-RELATED"/>
    <property type="match status" value="1"/>
</dbReference>
<comment type="subcellular location">
    <subcellularLocation>
        <location evidence="1">Cell membrane</location>
        <topology evidence="1">Multi-pass membrane protein</topology>
    </subcellularLocation>
</comment>
<feature type="transmembrane region" description="Helical" evidence="7">
    <location>
        <begin position="287"/>
        <end position="312"/>
    </location>
</feature>
<feature type="domain" description="Membrane transport protein MMPL" evidence="8">
    <location>
        <begin position="561"/>
        <end position="783"/>
    </location>
</feature>
<reference evidence="9 10" key="1">
    <citation type="submission" date="2019-02" db="EMBL/GenBank/DDBJ databases">
        <title>Deep-cultivation of Planctomycetes and their phenomic and genomic characterization uncovers novel biology.</title>
        <authorList>
            <person name="Wiegand S."/>
            <person name="Jogler M."/>
            <person name="Boedeker C."/>
            <person name="Pinto D."/>
            <person name="Vollmers J."/>
            <person name="Rivas-Marin E."/>
            <person name="Kohn T."/>
            <person name="Peeters S.H."/>
            <person name="Heuer A."/>
            <person name="Rast P."/>
            <person name="Oberbeckmann S."/>
            <person name="Bunk B."/>
            <person name="Jeske O."/>
            <person name="Meyerdierks A."/>
            <person name="Storesund J.E."/>
            <person name="Kallscheuer N."/>
            <person name="Luecker S."/>
            <person name="Lage O.M."/>
            <person name="Pohl T."/>
            <person name="Merkel B.J."/>
            <person name="Hornburger P."/>
            <person name="Mueller R.-W."/>
            <person name="Bruemmer F."/>
            <person name="Labrenz M."/>
            <person name="Spormann A.M."/>
            <person name="Op Den Camp H."/>
            <person name="Overmann J."/>
            <person name="Amann R."/>
            <person name="Jetten M.S.M."/>
            <person name="Mascher T."/>
            <person name="Medema M.H."/>
            <person name="Devos D.P."/>
            <person name="Kaster A.-K."/>
            <person name="Ovreas L."/>
            <person name="Rohde M."/>
            <person name="Galperin M.Y."/>
            <person name="Jogler C."/>
        </authorList>
    </citation>
    <scope>NUCLEOTIDE SEQUENCE [LARGE SCALE GENOMIC DNA]</scope>
    <source>
        <strain evidence="9 10">Pla22</strain>
    </source>
</reference>
<evidence type="ECO:0000259" key="8">
    <source>
        <dbReference type="Pfam" id="PF03176"/>
    </source>
</evidence>
<sequence>METASEESDKQETDPLMRRYLRRLWVGVAVLVVLAIPAIIHSDAAIRSLFNRPSDWVPDSLAEKAEFNDFAEHFSVADLIMVAWEESTLGSPSLAQASAILQPLSVDQGQPSEDVVLPDWADEWIAEMQTICGDPHPLQWARSGDETLQTMTSSPASIPREMAISRLVGTLIGPDREHTCLVVSLHESGLSKRRELIPAIREMVGRLVDRSALDVAVVGGPFEGAVVDAESIRSIKTFSPPSAIIAAILCLFCLRSVPLTTAIVAVAVIGEGLVLAAVYYTGTPMNAVLIVLPPLVFVLTVSAGIHLSNYYLDITKEFPHTSRSEAASRAMRAGVMPCMLATGTTVIGLMSLILVRLGPVRIFGAVASLGVILTLGLLVLVLPGAMVLTKPRKKYIERALNQDSAIEERNTAKIWFRRRMARPWPIIVTFLTIAGFLSVGLSRLESSVNVPRMFLPDSDIRTSYAWFERNIGPTITGELLLTFPAMTEEDDLIERFAIVEKVQIAINHQSEVGGTLSPRTFVRSIPRGRSIRDTITRSGLIKQLRDPESALGQLGFIANDPDRQLWRISIRIPHDEFTDIGDQIDAIKASADEAIEDASIPVQATFTGGVAIVHKSQEILLRDLFWSFVTAFGVIAVVMVVMLRSVIGGLIAMLPNLFPTVALFGMMGLIRLPLDIGSVMSASVALGIAVDDTVHLLSRFGSRRARGIGQIRAAYGALAQCGMAMVQTTLVCGVALMAYWFSDFVPTSRFSLFMFGLLMSALLGVTFLLPALMCSVLGKWLARPIGVDPGASVYADGPQTDPDDVRRVPTRWQN</sequence>
<feature type="transmembrane region" description="Helical" evidence="7">
    <location>
        <begin position="362"/>
        <end position="388"/>
    </location>
</feature>
<feature type="transmembrane region" description="Helical" evidence="7">
    <location>
        <begin position="333"/>
        <end position="356"/>
    </location>
</feature>
<feature type="transmembrane region" description="Helical" evidence="7">
    <location>
        <begin position="650"/>
        <end position="670"/>
    </location>
</feature>
<evidence type="ECO:0000256" key="7">
    <source>
        <dbReference type="SAM" id="Phobius"/>
    </source>
</evidence>
<feature type="region of interest" description="Disordered" evidence="6">
    <location>
        <begin position="793"/>
        <end position="814"/>
    </location>
</feature>
<dbReference type="GO" id="GO:0005886">
    <property type="term" value="C:plasma membrane"/>
    <property type="evidence" value="ECO:0007669"/>
    <property type="project" value="UniProtKB-SubCell"/>
</dbReference>
<dbReference type="OrthoDB" id="2112773at2"/>
<feature type="transmembrane region" description="Helical" evidence="7">
    <location>
        <begin position="752"/>
        <end position="773"/>
    </location>
</feature>
<gene>
    <name evidence="9" type="ORF">Pla22_39600</name>
</gene>
<dbReference type="AlphaFoldDB" id="A0A5C5WME6"/>
<feature type="transmembrane region" description="Helical" evidence="7">
    <location>
        <begin position="261"/>
        <end position="281"/>
    </location>
</feature>
<protein>
    <submittedName>
        <fullName evidence="9">MMPL family protein</fullName>
    </submittedName>
</protein>
<dbReference type="PANTHER" id="PTHR33406:SF12">
    <property type="entry name" value="BLR2997 PROTEIN"/>
    <property type="match status" value="1"/>
</dbReference>
<keyword evidence="2" id="KW-1003">Cell membrane</keyword>
<evidence type="ECO:0000313" key="10">
    <source>
        <dbReference type="Proteomes" id="UP000316598"/>
    </source>
</evidence>
<dbReference type="InterPro" id="IPR004869">
    <property type="entry name" value="MMPL_dom"/>
</dbReference>
<dbReference type="Pfam" id="PF03176">
    <property type="entry name" value="MMPL"/>
    <property type="match status" value="2"/>
</dbReference>
<proteinExistence type="predicted"/>
<evidence type="ECO:0000256" key="1">
    <source>
        <dbReference type="ARBA" id="ARBA00004651"/>
    </source>
</evidence>
<dbReference type="InterPro" id="IPR050545">
    <property type="entry name" value="Mycobact_MmpL"/>
</dbReference>
<keyword evidence="3 7" id="KW-0812">Transmembrane</keyword>
<feature type="transmembrane region" description="Helical" evidence="7">
    <location>
        <begin position="20"/>
        <end position="40"/>
    </location>
</feature>
<dbReference type="EMBL" id="SJPI01000002">
    <property type="protein sequence ID" value="TWT51183.1"/>
    <property type="molecule type" value="Genomic_DNA"/>
</dbReference>
<accession>A0A5C5WME6</accession>
<organism evidence="9 10">
    <name type="scientific">Rubripirellula amarantea</name>
    <dbReference type="NCBI Taxonomy" id="2527999"/>
    <lineage>
        <taxon>Bacteria</taxon>
        <taxon>Pseudomonadati</taxon>
        <taxon>Planctomycetota</taxon>
        <taxon>Planctomycetia</taxon>
        <taxon>Pirellulales</taxon>
        <taxon>Pirellulaceae</taxon>
        <taxon>Rubripirellula</taxon>
    </lineage>
</organism>
<feature type="transmembrane region" description="Helical" evidence="7">
    <location>
        <begin position="424"/>
        <end position="444"/>
    </location>
</feature>